<name>A0ACC2RGV6_9FUNG</name>
<proteinExistence type="predicted"/>
<comment type="caution">
    <text evidence="1">The sequence shown here is derived from an EMBL/GenBank/DDBJ whole genome shotgun (WGS) entry which is preliminary data.</text>
</comment>
<organism evidence="1 2">
    <name type="scientific">Entomophthora muscae</name>
    <dbReference type="NCBI Taxonomy" id="34485"/>
    <lineage>
        <taxon>Eukaryota</taxon>
        <taxon>Fungi</taxon>
        <taxon>Fungi incertae sedis</taxon>
        <taxon>Zoopagomycota</taxon>
        <taxon>Entomophthoromycotina</taxon>
        <taxon>Entomophthoromycetes</taxon>
        <taxon>Entomophthorales</taxon>
        <taxon>Entomophthoraceae</taxon>
        <taxon>Entomophthora</taxon>
    </lineage>
</organism>
<gene>
    <name evidence="1" type="ORF">DSO57_1025742</name>
</gene>
<dbReference type="EMBL" id="QTSX02007246">
    <property type="protein sequence ID" value="KAJ9049320.1"/>
    <property type="molecule type" value="Genomic_DNA"/>
</dbReference>
<protein>
    <submittedName>
        <fullName evidence="1">Uncharacterized protein</fullName>
    </submittedName>
</protein>
<evidence type="ECO:0000313" key="2">
    <source>
        <dbReference type="Proteomes" id="UP001165960"/>
    </source>
</evidence>
<sequence>MVVYLEQNKYPPSTPLELSVISAYLKMICKFSSFFTAADFPQLSPVQQKEVMDLLNQFSDIFVSGPTDYGLAKGVIHQIDTGDAPPFCAKPYHQVGWKMLRCLKNSSNFWTLGYWLLPKALGLPCY</sequence>
<evidence type="ECO:0000313" key="1">
    <source>
        <dbReference type="EMBL" id="KAJ9049320.1"/>
    </source>
</evidence>
<reference evidence="1" key="1">
    <citation type="submission" date="2022-04" db="EMBL/GenBank/DDBJ databases">
        <title>Genome of the entomopathogenic fungus Entomophthora muscae.</title>
        <authorList>
            <person name="Elya C."/>
            <person name="Lovett B.R."/>
            <person name="Lee E."/>
            <person name="Macias A.M."/>
            <person name="Hajek A.E."/>
            <person name="De Bivort B.L."/>
            <person name="Kasson M.T."/>
            <person name="De Fine Licht H.H."/>
            <person name="Stajich J.E."/>
        </authorList>
    </citation>
    <scope>NUCLEOTIDE SEQUENCE</scope>
    <source>
        <strain evidence="1">Berkeley</strain>
    </source>
</reference>
<accession>A0ACC2RGV6</accession>
<keyword evidence="2" id="KW-1185">Reference proteome</keyword>
<dbReference type="Proteomes" id="UP001165960">
    <property type="component" value="Unassembled WGS sequence"/>
</dbReference>